<dbReference type="AlphaFoldDB" id="A0A1H0T2J3"/>
<reference evidence="2" key="1">
    <citation type="submission" date="2016-10" db="EMBL/GenBank/DDBJ databases">
        <authorList>
            <person name="Varghese N."/>
            <person name="Submissions S."/>
        </authorList>
    </citation>
    <scope>NUCLEOTIDE SEQUENCE [LARGE SCALE GENOMIC DNA]</scope>
    <source>
        <strain evidence="2">IBRC-M 10655</strain>
    </source>
</reference>
<sequence>MPQTECPDALVHPELFAILESALGDRSGEGEAAKVLVNIALRCDDLRFIEHCCLTLGTRAVVGSPLLGLAGLCLGHAARRFGSLSEASVALVGALACRAEADPADVDTRVLDGRDDMRSFLSRARWSVMTGAELLVLRERADAGDETAVENLVARAAELGDVDDLRRFADKGIAAAAERLIELAYWREDLDELRRFADNGYSSAVDYLAE</sequence>
<gene>
    <name evidence="1" type="ORF">SAMN05192558_109220</name>
</gene>
<name>A0A1H0T2J3_9PSEU</name>
<dbReference type="EMBL" id="FNJB01000009">
    <property type="protein sequence ID" value="SDP47930.1"/>
    <property type="molecule type" value="Genomic_DNA"/>
</dbReference>
<proteinExistence type="predicted"/>
<evidence type="ECO:0000313" key="1">
    <source>
        <dbReference type="EMBL" id="SDP47930.1"/>
    </source>
</evidence>
<evidence type="ECO:0000313" key="2">
    <source>
        <dbReference type="Proteomes" id="UP000199651"/>
    </source>
</evidence>
<dbReference type="STRING" id="504798.SAMN05421871_111154"/>
<organism evidence="1 2">
    <name type="scientific">Actinokineospora alba</name>
    <dbReference type="NCBI Taxonomy" id="504798"/>
    <lineage>
        <taxon>Bacteria</taxon>
        <taxon>Bacillati</taxon>
        <taxon>Actinomycetota</taxon>
        <taxon>Actinomycetes</taxon>
        <taxon>Pseudonocardiales</taxon>
        <taxon>Pseudonocardiaceae</taxon>
        <taxon>Actinokineospora</taxon>
    </lineage>
</organism>
<accession>A0A1H0T2J3</accession>
<dbReference type="Proteomes" id="UP000199651">
    <property type="component" value="Unassembled WGS sequence"/>
</dbReference>
<protein>
    <submittedName>
        <fullName evidence="1">Uncharacterized protein</fullName>
    </submittedName>
</protein>
<dbReference type="RefSeq" id="WP_228770090.1">
    <property type="nucleotide sequence ID" value="NZ_FNDV01000011.1"/>
</dbReference>
<keyword evidence="2" id="KW-1185">Reference proteome</keyword>